<feature type="transmembrane region" description="Helical" evidence="1">
    <location>
        <begin position="291"/>
        <end position="311"/>
    </location>
</feature>
<keyword evidence="1" id="KW-0812">Transmembrane</keyword>
<feature type="transmembrane region" description="Helical" evidence="1">
    <location>
        <begin position="372"/>
        <end position="391"/>
    </location>
</feature>
<feature type="transmembrane region" description="Helical" evidence="1">
    <location>
        <begin position="182"/>
        <end position="211"/>
    </location>
</feature>
<feature type="transmembrane region" description="Helical" evidence="1">
    <location>
        <begin position="403"/>
        <end position="420"/>
    </location>
</feature>
<feature type="transmembrane region" description="Helical" evidence="1">
    <location>
        <begin position="14"/>
        <end position="32"/>
    </location>
</feature>
<gene>
    <name evidence="2" type="ORF">AUJ29_00590</name>
</gene>
<keyword evidence="1" id="KW-0472">Membrane</keyword>
<feature type="transmembrane region" description="Helical" evidence="1">
    <location>
        <begin position="320"/>
        <end position="339"/>
    </location>
</feature>
<evidence type="ECO:0000256" key="1">
    <source>
        <dbReference type="SAM" id="Phobius"/>
    </source>
</evidence>
<dbReference type="EMBL" id="MNVB01000014">
    <property type="protein sequence ID" value="OIO18111.1"/>
    <property type="molecule type" value="Genomic_DNA"/>
</dbReference>
<dbReference type="AlphaFoldDB" id="A0A1J4U781"/>
<feature type="transmembrane region" description="Helical" evidence="1">
    <location>
        <begin position="104"/>
        <end position="126"/>
    </location>
</feature>
<comment type="caution">
    <text evidence="2">The sequence shown here is derived from an EMBL/GenBank/DDBJ whole genome shotgun (WGS) entry which is preliminary data.</text>
</comment>
<feature type="transmembrane region" description="Helical" evidence="1">
    <location>
        <begin position="225"/>
        <end position="245"/>
    </location>
</feature>
<dbReference type="Proteomes" id="UP000182465">
    <property type="component" value="Unassembled WGS sequence"/>
</dbReference>
<evidence type="ECO:0000313" key="2">
    <source>
        <dbReference type="EMBL" id="OIO18111.1"/>
    </source>
</evidence>
<keyword evidence="1" id="KW-1133">Transmembrane helix</keyword>
<accession>A0A1J4U781</accession>
<evidence type="ECO:0000313" key="3">
    <source>
        <dbReference type="Proteomes" id="UP000182465"/>
    </source>
</evidence>
<feature type="transmembrane region" description="Helical" evidence="1">
    <location>
        <begin position="79"/>
        <end position="98"/>
    </location>
</feature>
<name>A0A1J4U781_9BACT</name>
<sequence>MLSNLVKSILNSKIFLFLLFLIIAVWLVAIPLKNIGSVLPSGGDPYLVTYIWSWEMRQIPIDIARLFDANIFAPFKNTLAFTEHMLGSLILAWPIFLISKNIVLTFNLVSLLSFAIAGLGMYLLAYYLSKNKLASLVAAFIYAFAPIKIHHLEHINLSGMWLPYFFLSLEKFFNKQTWKNSWLLFICAMLVFLNAMQYFLFLPLVIILFFLKNILAKRFVFSRDVLIKFFIFILFFLVIAIPLYLPYLQIQHELGFKRDIRTIEGLSPDLADYFISPFFYKYFYPSLFGEWAIGPGLFVIFLLLAASIYIYKKTGAFQDYLIYYLIGLIAFLFSFGYFIQFTRADPSGLVGPWAFFYHFIPGFDGVRAIGRYSIFLLLSAAVIIAIGLSALFKQKIHNFKKRIILTLALIVLLLLEFSYVQPIKYMPVSIGTPLIYDWLKNQSEANIYLEMPAAENYFSQDFDSFYTFYAGRHFKKIVNGYSGYAPSAYERLNGELVHFDMGDIQLIKDYGATHIIFHFDYYPRNFKERTMKELEKSKKARLIKSAANDYVYEIL</sequence>
<proteinExistence type="predicted"/>
<organism evidence="2 3">
    <name type="scientific">Candidatus Kuenenbacteria bacterium CG1_02_38_13</name>
    <dbReference type="NCBI Taxonomy" id="1805235"/>
    <lineage>
        <taxon>Bacteria</taxon>
        <taxon>Candidatus Kueneniibacteriota</taxon>
    </lineage>
</organism>
<evidence type="ECO:0008006" key="4">
    <source>
        <dbReference type="Google" id="ProtNLM"/>
    </source>
</evidence>
<protein>
    <recommendedName>
        <fullName evidence="4">Glycosyltransferase RgtA/B/C/D-like domain-containing protein</fullName>
    </recommendedName>
</protein>
<reference evidence="2 3" key="1">
    <citation type="journal article" date="2016" name="Environ. Microbiol.">
        <title>Genomic resolution of a cold subsurface aquifer community provides metabolic insights for novel microbes adapted to high CO concentrations.</title>
        <authorList>
            <person name="Probst A.J."/>
            <person name="Castelle C.J."/>
            <person name="Singh A."/>
            <person name="Brown C.T."/>
            <person name="Anantharaman K."/>
            <person name="Sharon I."/>
            <person name="Hug L.A."/>
            <person name="Burstein D."/>
            <person name="Emerson J.B."/>
            <person name="Thomas B.C."/>
            <person name="Banfield J.F."/>
        </authorList>
    </citation>
    <scope>NUCLEOTIDE SEQUENCE [LARGE SCALE GENOMIC DNA]</scope>
    <source>
        <strain evidence="2">CG1_02_38_13</strain>
    </source>
</reference>